<name>A0A377HZI3_HAEPH</name>
<keyword evidence="6 8" id="KW-1133">Transmembrane helix</keyword>
<keyword evidence="3 8" id="KW-0813">Transport</keyword>
<accession>A0A377HZI3</accession>
<dbReference type="EMBL" id="UGHH01000002">
    <property type="protein sequence ID" value="STO63130.1"/>
    <property type="molecule type" value="Genomic_DNA"/>
</dbReference>
<keyword evidence="7 8" id="KW-0472">Membrane</keyword>
<dbReference type="Proteomes" id="UP000254867">
    <property type="component" value="Unassembled WGS sequence"/>
</dbReference>
<dbReference type="Pfam" id="PF02652">
    <property type="entry name" value="Lactate_perm"/>
    <property type="match status" value="1"/>
</dbReference>
<dbReference type="InterPro" id="IPR003804">
    <property type="entry name" value="Lactate_perm"/>
</dbReference>
<reference evidence="9 10" key="1">
    <citation type="submission" date="2018-06" db="EMBL/GenBank/DDBJ databases">
        <authorList>
            <consortium name="Pathogen Informatics"/>
            <person name="Doyle S."/>
        </authorList>
    </citation>
    <scope>NUCLEOTIDE SEQUENCE [LARGE SCALE GENOMIC DNA]</scope>
    <source>
        <strain evidence="9 10">NCTC10794</strain>
    </source>
</reference>
<feature type="transmembrane region" description="Helical" evidence="8">
    <location>
        <begin position="38"/>
        <end position="68"/>
    </location>
</feature>
<evidence type="ECO:0000256" key="5">
    <source>
        <dbReference type="ARBA" id="ARBA00022692"/>
    </source>
</evidence>
<dbReference type="AlphaFoldDB" id="A0A377HZI3"/>
<sequence length="192" mass="20578">MWIIITAVFLYKLTVKTGQFEIIRASVISITEDQRLQLLLVGFSFGAFLEGAAGFGAPVAITAALLVGLGFRPLYAAGLCLVANTAPVAFGAMGIPVLVAGQVSNLDSFHIGQIAGCQLPILAIIVSFWLMVILDGWRGLFVLTLFLTTNFIGPELPDITASLVSLIALAAFLKKWQPKEIFTFEGMKQPSC</sequence>
<proteinExistence type="inferred from homology"/>
<evidence type="ECO:0000313" key="10">
    <source>
        <dbReference type="Proteomes" id="UP000254867"/>
    </source>
</evidence>
<dbReference type="PANTHER" id="PTHR30003">
    <property type="entry name" value="L-LACTATE PERMEASE"/>
    <property type="match status" value="1"/>
</dbReference>
<gene>
    <name evidence="9" type="primary">lldP</name>
    <name evidence="9" type="ORF">NCTC10794_00135</name>
</gene>
<dbReference type="PANTHER" id="PTHR30003:SF0">
    <property type="entry name" value="GLYCOLATE PERMEASE GLCA-RELATED"/>
    <property type="match status" value="1"/>
</dbReference>
<evidence type="ECO:0000256" key="2">
    <source>
        <dbReference type="ARBA" id="ARBA00010100"/>
    </source>
</evidence>
<evidence type="ECO:0000313" key="9">
    <source>
        <dbReference type="EMBL" id="STO63130.1"/>
    </source>
</evidence>
<keyword evidence="8" id="KW-0997">Cell inner membrane</keyword>
<keyword evidence="4" id="KW-1003">Cell membrane</keyword>
<comment type="subcellular location">
    <subcellularLocation>
        <location evidence="8">Cell inner membrane</location>
        <topology evidence="8">Multi-pass membrane protein</topology>
    </subcellularLocation>
    <subcellularLocation>
        <location evidence="1">Cell membrane</location>
        <topology evidence="1">Multi-pass membrane protein</topology>
    </subcellularLocation>
</comment>
<evidence type="ECO:0000256" key="7">
    <source>
        <dbReference type="ARBA" id="ARBA00023136"/>
    </source>
</evidence>
<evidence type="ECO:0000256" key="6">
    <source>
        <dbReference type="ARBA" id="ARBA00022989"/>
    </source>
</evidence>
<keyword evidence="5 8" id="KW-0812">Transmembrane</keyword>
<dbReference type="GO" id="GO:0015129">
    <property type="term" value="F:lactate transmembrane transporter activity"/>
    <property type="evidence" value="ECO:0007669"/>
    <property type="project" value="UniProtKB-UniRule"/>
</dbReference>
<evidence type="ECO:0000256" key="1">
    <source>
        <dbReference type="ARBA" id="ARBA00004651"/>
    </source>
</evidence>
<feature type="transmembrane region" description="Helical" evidence="8">
    <location>
        <begin position="74"/>
        <end position="99"/>
    </location>
</feature>
<dbReference type="GO" id="GO:0005886">
    <property type="term" value="C:plasma membrane"/>
    <property type="evidence" value="ECO:0007669"/>
    <property type="project" value="UniProtKB-SubCell"/>
</dbReference>
<comment type="function">
    <text evidence="8">Uptake of L-lactate across the membrane. Can also transport D-lactate and glycolate.</text>
</comment>
<dbReference type="GO" id="GO:0015295">
    <property type="term" value="F:solute:proton symporter activity"/>
    <property type="evidence" value="ECO:0007669"/>
    <property type="project" value="TreeGrafter"/>
</dbReference>
<feature type="transmembrane region" description="Helical" evidence="8">
    <location>
        <begin position="111"/>
        <end position="131"/>
    </location>
</feature>
<protein>
    <recommendedName>
        <fullName evidence="8">L-lactate permease</fullName>
    </recommendedName>
</protein>
<evidence type="ECO:0000256" key="8">
    <source>
        <dbReference type="RuleBase" id="RU365092"/>
    </source>
</evidence>
<comment type="caution">
    <text evidence="8">Lacks conserved residue(s) required for the propagation of feature annotation.</text>
</comment>
<organism evidence="9 10">
    <name type="scientific">Haemophilus parahaemolyticus</name>
    <dbReference type="NCBI Taxonomy" id="735"/>
    <lineage>
        <taxon>Bacteria</taxon>
        <taxon>Pseudomonadati</taxon>
        <taxon>Pseudomonadota</taxon>
        <taxon>Gammaproteobacteria</taxon>
        <taxon>Pasteurellales</taxon>
        <taxon>Pasteurellaceae</taxon>
        <taxon>Haemophilus</taxon>
    </lineage>
</organism>
<evidence type="ECO:0000256" key="3">
    <source>
        <dbReference type="ARBA" id="ARBA00022448"/>
    </source>
</evidence>
<evidence type="ECO:0000256" key="4">
    <source>
        <dbReference type="ARBA" id="ARBA00022475"/>
    </source>
</evidence>
<comment type="similarity">
    <text evidence="2 8">Belongs to the lactate permease family.</text>
</comment>